<dbReference type="EMBL" id="BIXY01000065">
    <property type="protein sequence ID" value="GCF10250.1"/>
    <property type="molecule type" value="Genomic_DNA"/>
</dbReference>
<feature type="region of interest" description="Disordered" evidence="1">
    <location>
        <begin position="551"/>
        <end position="605"/>
    </location>
</feature>
<gene>
    <name evidence="2" type="ORF">KDI_38140</name>
</gene>
<dbReference type="OrthoDB" id="6002717at2"/>
<dbReference type="AlphaFoldDB" id="A0A5A5TF99"/>
<accession>A0A5A5TF99</accession>
<name>A0A5A5TF99_9CHLR</name>
<dbReference type="InterPro" id="IPR036457">
    <property type="entry name" value="PPM-type-like_dom_sf"/>
</dbReference>
<dbReference type="Gene3D" id="3.60.40.10">
    <property type="entry name" value="PPM-type phosphatase domain"/>
    <property type="match status" value="1"/>
</dbReference>
<evidence type="ECO:0000256" key="1">
    <source>
        <dbReference type="SAM" id="MobiDB-lite"/>
    </source>
</evidence>
<protein>
    <recommendedName>
        <fullName evidence="4">PPM-type phosphatase domain-containing protein</fullName>
    </recommendedName>
</protein>
<dbReference type="Proteomes" id="UP000322530">
    <property type="component" value="Unassembled WGS sequence"/>
</dbReference>
<keyword evidence="3" id="KW-1185">Reference proteome</keyword>
<proteinExistence type="predicted"/>
<comment type="caution">
    <text evidence="2">The sequence shown here is derived from an EMBL/GenBank/DDBJ whole genome shotgun (WGS) entry which is preliminary data.</text>
</comment>
<dbReference type="RefSeq" id="WP_149403144.1">
    <property type="nucleotide sequence ID" value="NZ_BIXY01000065.1"/>
</dbReference>
<evidence type="ECO:0000313" key="2">
    <source>
        <dbReference type="EMBL" id="GCF10250.1"/>
    </source>
</evidence>
<feature type="compositionally biased region" description="Low complexity" evidence="1">
    <location>
        <begin position="570"/>
        <end position="605"/>
    </location>
</feature>
<evidence type="ECO:0000313" key="3">
    <source>
        <dbReference type="Proteomes" id="UP000322530"/>
    </source>
</evidence>
<sequence>MYAQVTRLQCWKSEHNEQSCEDALGIRLSEGLLAVADGVGTTLFSNIWARHLVDHFIETPLLSADPFEVEWWLRTAQAHFQQTLPALEGMPWNVLQKVQNEGSFSTLATIRVLPGQGATLSRKAQLLVFGDSCIFIRKAATAAVSVFPVKRVADFDQPPICLPSRLSAFQRYFQRGMTCQIEFEPGDMVILATDAVARWIVSAGGGHLQDQAAAFMAVTEQVPASWPTFIASCRAAGEMVDDDCTAVVVRLDNEPGPDGAMLGGTFAHRPAMRASRGDAFLQAVHNQNKEQAAILYGDGIDLEYEGIFLPLEEQEHARQVADALREVLQVLRRNVNDPQAAARIIPTWRKYAALLIDEPCADAVCKTLERIGVPLREAMAPAGTTMAIQLARPRSLHVIIKSQEQMHLEYSVRQAIASNRDEAIVEVYHTIQNSPHAAAIWGGTRESERQRIQLALQRDNERRRMQRAIASQRVEQIAISADLIGRDTSFLSLEEQQLVFLSCQFVDAWRLQDSRALLAAVAAILNSPYRDYLLFTNQEMAYIEQVRRQYEQQQQRALPPPAAATPRPSPMTTTPTPSMSMMPPSPTATTRPSTTSTVPSSSTAASSSALSSSMRLASDIPAISEYWFRKVCHVKRLYLIHWVYQKVSDAELEQTTLDDLVNAALIQEGIKLANRTGASVPLMPEMLLPDIFQAFKNDPAVNYATLLRAYALTDEQVKDILLMLLNRQLFEEYLLWEQSMQLQDWLEVTHGYDGSTFRQRLEQVCPWVVNFKWWRG</sequence>
<organism evidence="2 3">
    <name type="scientific">Dictyobacter arantiisoli</name>
    <dbReference type="NCBI Taxonomy" id="2014874"/>
    <lineage>
        <taxon>Bacteria</taxon>
        <taxon>Bacillati</taxon>
        <taxon>Chloroflexota</taxon>
        <taxon>Ktedonobacteria</taxon>
        <taxon>Ktedonobacterales</taxon>
        <taxon>Dictyobacteraceae</taxon>
        <taxon>Dictyobacter</taxon>
    </lineage>
</organism>
<dbReference type="SUPFAM" id="SSF81606">
    <property type="entry name" value="PP2C-like"/>
    <property type="match status" value="1"/>
</dbReference>
<evidence type="ECO:0008006" key="4">
    <source>
        <dbReference type="Google" id="ProtNLM"/>
    </source>
</evidence>
<feature type="compositionally biased region" description="Pro residues" evidence="1">
    <location>
        <begin position="558"/>
        <end position="569"/>
    </location>
</feature>
<reference evidence="2 3" key="1">
    <citation type="submission" date="2019-01" db="EMBL/GenBank/DDBJ databases">
        <title>Draft genome sequence of Dictyobacter sp. Uno17.</title>
        <authorList>
            <person name="Wang C.M."/>
            <person name="Zheng Y."/>
            <person name="Sakai Y."/>
            <person name="Abe K."/>
            <person name="Yokota A."/>
            <person name="Yabe S."/>
        </authorList>
    </citation>
    <scope>NUCLEOTIDE SEQUENCE [LARGE SCALE GENOMIC DNA]</scope>
    <source>
        <strain evidence="2 3">Uno17</strain>
    </source>
</reference>